<evidence type="ECO:0000313" key="8">
    <source>
        <dbReference type="Proteomes" id="UP000823615"/>
    </source>
</evidence>
<dbReference type="GO" id="GO:0005975">
    <property type="term" value="P:carbohydrate metabolic process"/>
    <property type="evidence" value="ECO:0007669"/>
    <property type="project" value="InterPro"/>
</dbReference>
<dbReference type="Pfam" id="PF12708">
    <property type="entry name" value="Pect-lyase_RHGA_epim"/>
    <property type="match status" value="1"/>
</dbReference>
<dbReference type="InterPro" id="IPR011050">
    <property type="entry name" value="Pectin_lyase_fold/virulence"/>
</dbReference>
<protein>
    <submittedName>
        <fullName evidence="7">Glycoside hydrolase family 28 protein</fullName>
    </submittedName>
</protein>
<evidence type="ECO:0000256" key="4">
    <source>
        <dbReference type="RuleBase" id="RU361169"/>
    </source>
</evidence>
<dbReference type="PANTHER" id="PTHR31339">
    <property type="entry name" value="PECTIN LYASE-RELATED"/>
    <property type="match status" value="1"/>
</dbReference>
<evidence type="ECO:0000256" key="5">
    <source>
        <dbReference type="SAM" id="SignalP"/>
    </source>
</evidence>
<feature type="chain" id="PRO_5039198838" evidence="5">
    <location>
        <begin position="23"/>
        <end position="456"/>
    </location>
</feature>
<feature type="domain" description="Rhamnogalacturonase A/B/Epimerase-like pectate lyase" evidence="6">
    <location>
        <begin position="50"/>
        <end position="105"/>
    </location>
</feature>
<dbReference type="GO" id="GO:0004650">
    <property type="term" value="F:polygalacturonase activity"/>
    <property type="evidence" value="ECO:0007669"/>
    <property type="project" value="InterPro"/>
</dbReference>
<dbReference type="InterPro" id="IPR000743">
    <property type="entry name" value="Glyco_hydro_28"/>
</dbReference>
<proteinExistence type="inferred from homology"/>
<feature type="signal peptide" evidence="5">
    <location>
        <begin position="1"/>
        <end position="22"/>
    </location>
</feature>
<dbReference type="Proteomes" id="UP000823615">
    <property type="component" value="Unassembled WGS sequence"/>
</dbReference>
<dbReference type="Gene3D" id="2.160.20.10">
    <property type="entry name" value="Single-stranded right-handed beta-helix, Pectin lyase-like"/>
    <property type="match status" value="1"/>
</dbReference>
<evidence type="ECO:0000313" key="7">
    <source>
        <dbReference type="EMBL" id="MBO8436756.1"/>
    </source>
</evidence>
<evidence type="ECO:0000256" key="3">
    <source>
        <dbReference type="ARBA" id="ARBA00023295"/>
    </source>
</evidence>
<sequence>MKKCLTLLIAALLLVAVLPAVAVDTQEDWNMASTIVQSIQRPAIPDDYQVNIVELGAKGDGTTNDLPVLQQAIDETSERGGGRVVVPAGTYYLAGPVVLKSYVDLHLEEGSRLLFSPNPADYPIVETRWEGTRLMNYSPLVYAYGQHDIAITGKGTIDGNPDSEFHKWPSMQKEDQVQLRLYGSEGVPVEDRVFGEGHYLRPSCVQINYCQRVLLEDYTVTNSPFWVNHLNCSDHVQVNGIKVDSMFANNDGVDVESSTYVVVENCTFHTGDDSVVVKSGRDYDGRVVARPSKYVVVRNNDMGGEDGIALGSEMSGGIEWVFFENNIMRDGVSAIRFKANLDRGATCKHIRVRNMEIGNFQNFIFFELKYSGELGGNFPSIYSDLVFEDMHIQSVSNNIFDAKAPAGYPLQDVTIQNVQIDKAENTSGWIIENVKDLVLDNFEINDQRLTGTLSSI</sequence>
<keyword evidence="5" id="KW-0732">Signal</keyword>
<name>A0A9D9E237_9SPIO</name>
<dbReference type="InterPro" id="IPR024535">
    <property type="entry name" value="RHGA/B-epi-like_pectate_lyase"/>
</dbReference>
<reference evidence="7" key="1">
    <citation type="submission" date="2020-10" db="EMBL/GenBank/DDBJ databases">
        <authorList>
            <person name="Gilroy R."/>
        </authorList>
    </citation>
    <scope>NUCLEOTIDE SEQUENCE</scope>
    <source>
        <strain evidence="7">7293</strain>
    </source>
</reference>
<evidence type="ECO:0000256" key="2">
    <source>
        <dbReference type="ARBA" id="ARBA00022801"/>
    </source>
</evidence>
<dbReference type="AlphaFoldDB" id="A0A9D9E237"/>
<accession>A0A9D9E237</accession>
<gene>
    <name evidence="7" type="ORF">IAA97_07255</name>
</gene>
<keyword evidence="2 4" id="KW-0378">Hydrolase</keyword>
<keyword evidence="3 4" id="KW-0326">Glycosidase</keyword>
<dbReference type="Pfam" id="PF00295">
    <property type="entry name" value="Glyco_hydro_28"/>
    <property type="match status" value="1"/>
</dbReference>
<dbReference type="PANTHER" id="PTHR31339:SF9">
    <property type="entry name" value="PLASMIN AND FIBRONECTIN-BINDING PROTEIN A"/>
    <property type="match status" value="1"/>
</dbReference>
<comment type="similarity">
    <text evidence="1 4">Belongs to the glycosyl hydrolase 28 family.</text>
</comment>
<evidence type="ECO:0000259" key="6">
    <source>
        <dbReference type="Pfam" id="PF12708"/>
    </source>
</evidence>
<dbReference type="InterPro" id="IPR051801">
    <property type="entry name" value="GH28_Enzymes"/>
</dbReference>
<organism evidence="7 8">
    <name type="scientific">Candidatus Ornithospirochaeta stercoripullorum</name>
    <dbReference type="NCBI Taxonomy" id="2840899"/>
    <lineage>
        <taxon>Bacteria</taxon>
        <taxon>Pseudomonadati</taxon>
        <taxon>Spirochaetota</taxon>
        <taxon>Spirochaetia</taxon>
        <taxon>Spirochaetales</taxon>
        <taxon>Spirochaetaceae</taxon>
        <taxon>Spirochaetaceae incertae sedis</taxon>
        <taxon>Candidatus Ornithospirochaeta</taxon>
    </lineage>
</organism>
<dbReference type="InterPro" id="IPR012334">
    <property type="entry name" value="Pectin_lyas_fold"/>
</dbReference>
<reference evidence="7" key="2">
    <citation type="journal article" date="2021" name="PeerJ">
        <title>Extensive microbial diversity within the chicken gut microbiome revealed by metagenomics and culture.</title>
        <authorList>
            <person name="Gilroy R."/>
            <person name="Ravi A."/>
            <person name="Getino M."/>
            <person name="Pursley I."/>
            <person name="Horton D.L."/>
            <person name="Alikhan N.F."/>
            <person name="Baker D."/>
            <person name="Gharbi K."/>
            <person name="Hall N."/>
            <person name="Watson M."/>
            <person name="Adriaenssens E.M."/>
            <person name="Foster-Nyarko E."/>
            <person name="Jarju S."/>
            <person name="Secka A."/>
            <person name="Antonio M."/>
            <person name="Oren A."/>
            <person name="Chaudhuri R.R."/>
            <person name="La Ragione R."/>
            <person name="Hildebrand F."/>
            <person name="Pallen M.J."/>
        </authorList>
    </citation>
    <scope>NUCLEOTIDE SEQUENCE</scope>
    <source>
        <strain evidence="7">7293</strain>
    </source>
</reference>
<dbReference type="SUPFAM" id="SSF51126">
    <property type="entry name" value="Pectin lyase-like"/>
    <property type="match status" value="1"/>
</dbReference>
<evidence type="ECO:0000256" key="1">
    <source>
        <dbReference type="ARBA" id="ARBA00008834"/>
    </source>
</evidence>
<dbReference type="EMBL" id="JADIMT010000085">
    <property type="protein sequence ID" value="MBO8436756.1"/>
    <property type="molecule type" value="Genomic_DNA"/>
</dbReference>
<comment type="caution">
    <text evidence="7">The sequence shown here is derived from an EMBL/GenBank/DDBJ whole genome shotgun (WGS) entry which is preliminary data.</text>
</comment>